<comment type="function">
    <text evidence="6">Removes the formyl group from the N-terminal Met of newly synthesized proteins. Requires at least a dipeptide for an efficient rate of reaction. N-terminal L-methionine is a prerequisite for activity but the enzyme has broad specificity at other positions.</text>
</comment>
<dbReference type="EC" id="3.5.1.88" evidence="6"/>
<comment type="catalytic activity">
    <reaction evidence="6">
        <text>N-terminal N-formyl-L-methionyl-[peptide] + H2O = N-terminal L-methionyl-[peptide] + formate</text>
        <dbReference type="Rhea" id="RHEA:24420"/>
        <dbReference type="Rhea" id="RHEA-COMP:10639"/>
        <dbReference type="Rhea" id="RHEA-COMP:10640"/>
        <dbReference type="ChEBI" id="CHEBI:15377"/>
        <dbReference type="ChEBI" id="CHEBI:15740"/>
        <dbReference type="ChEBI" id="CHEBI:49298"/>
        <dbReference type="ChEBI" id="CHEBI:64731"/>
        <dbReference type="EC" id="3.5.1.88"/>
    </reaction>
</comment>
<dbReference type="AlphaFoldDB" id="A0A428MG78"/>
<gene>
    <name evidence="6" type="primary">def</name>
    <name evidence="7" type="ORF">EDE15_1501</name>
</gene>
<dbReference type="FunFam" id="3.90.45.10:FF:000005">
    <property type="entry name" value="Peptide deformylase"/>
    <property type="match status" value="1"/>
</dbReference>
<dbReference type="RefSeq" id="WP_125484668.1">
    <property type="nucleotide sequence ID" value="NZ_RSDW01000001.1"/>
</dbReference>
<evidence type="ECO:0000256" key="3">
    <source>
        <dbReference type="ARBA" id="ARBA00022801"/>
    </source>
</evidence>
<dbReference type="InterPro" id="IPR036821">
    <property type="entry name" value="Peptide_deformylase_sf"/>
</dbReference>
<dbReference type="Gene3D" id="3.90.45.10">
    <property type="entry name" value="Peptide deformylase"/>
    <property type="match status" value="1"/>
</dbReference>
<keyword evidence="8" id="KW-1185">Reference proteome</keyword>
<dbReference type="OrthoDB" id="9784988at2"/>
<dbReference type="GO" id="GO:0046872">
    <property type="term" value="F:metal ion binding"/>
    <property type="evidence" value="ECO:0007669"/>
    <property type="project" value="UniProtKB-KW"/>
</dbReference>
<evidence type="ECO:0000313" key="8">
    <source>
        <dbReference type="Proteomes" id="UP000269669"/>
    </source>
</evidence>
<keyword evidence="3 6" id="KW-0378">Hydrolase</keyword>
<organism evidence="7 8">
    <name type="scientific">Edaphobacter aggregans</name>
    <dbReference type="NCBI Taxonomy" id="570835"/>
    <lineage>
        <taxon>Bacteria</taxon>
        <taxon>Pseudomonadati</taxon>
        <taxon>Acidobacteriota</taxon>
        <taxon>Terriglobia</taxon>
        <taxon>Terriglobales</taxon>
        <taxon>Acidobacteriaceae</taxon>
        <taxon>Edaphobacter</taxon>
    </lineage>
</organism>
<dbReference type="NCBIfam" id="NF001159">
    <property type="entry name" value="PRK00150.1-3"/>
    <property type="match status" value="1"/>
</dbReference>
<evidence type="ECO:0000256" key="4">
    <source>
        <dbReference type="ARBA" id="ARBA00022917"/>
    </source>
</evidence>
<proteinExistence type="inferred from homology"/>
<dbReference type="Pfam" id="PF01327">
    <property type="entry name" value="Pep_deformylase"/>
    <property type="match status" value="1"/>
</dbReference>
<dbReference type="NCBIfam" id="TIGR00079">
    <property type="entry name" value="pept_deformyl"/>
    <property type="match status" value="1"/>
</dbReference>
<comment type="cofactor">
    <cofactor evidence="6">
        <name>Fe(2+)</name>
        <dbReference type="ChEBI" id="CHEBI:29033"/>
    </cofactor>
    <text evidence="6">Binds 1 Fe(2+) ion.</text>
</comment>
<dbReference type="EMBL" id="RSDW01000001">
    <property type="protein sequence ID" value="RSL15995.1"/>
    <property type="molecule type" value="Genomic_DNA"/>
</dbReference>
<feature type="binding site" evidence="6">
    <location>
        <position position="138"/>
    </location>
    <ligand>
        <name>Fe cation</name>
        <dbReference type="ChEBI" id="CHEBI:24875"/>
    </ligand>
</feature>
<dbReference type="PANTHER" id="PTHR10458">
    <property type="entry name" value="PEPTIDE DEFORMYLASE"/>
    <property type="match status" value="1"/>
</dbReference>
<reference evidence="7 8" key="1">
    <citation type="submission" date="2018-12" db="EMBL/GenBank/DDBJ databases">
        <title>Sequencing of bacterial isolates from soil warming experiment in Harvard Forest, Massachusetts, USA.</title>
        <authorList>
            <person name="Deangelis K."/>
        </authorList>
    </citation>
    <scope>NUCLEOTIDE SEQUENCE [LARGE SCALE GENOMIC DNA]</scope>
    <source>
        <strain evidence="7 8">EB153</strain>
    </source>
</reference>
<feature type="binding site" evidence="6">
    <location>
        <position position="96"/>
    </location>
    <ligand>
        <name>Fe cation</name>
        <dbReference type="ChEBI" id="CHEBI:24875"/>
    </ligand>
</feature>
<protein>
    <recommendedName>
        <fullName evidence="6">Peptide deformylase</fullName>
        <shortName evidence="6">PDF</shortName>
        <ecNumber evidence="6">3.5.1.88</ecNumber>
    </recommendedName>
    <alternativeName>
        <fullName evidence="6">Polypeptide deformylase</fullName>
    </alternativeName>
</protein>
<comment type="caution">
    <text evidence="7">The sequence shown here is derived from an EMBL/GenBank/DDBJ whole genome shotgun (WGS) entry which is preliminary data.</text>
</comment>
<keyword evidence="4 6" id="KW-0648">Protein biosynthesis</keyword>
<dbReference type="PRINTS" id="PR01576">
    <property type="entry name" value="PDEFORMYLASE"/>
</dbReference>
<sequence length="173" mass="19733">MAKNKIHEVVKYPDPVLAKPGAPVTVFDAKLKTLVDEMFESMYAAQGIGLAAPQISISQRLTVIDCSFKKNPEEKIVLINPEIIDREGKQVEEEGCLSLPDIREKVQRAAWVKVKAQNVDGEWFEVEGEELLARAMQHEIDHLDGILFIDRLSRLKRDLVLRKIKKMQKNGEW</sequence>
<dbReference type="PANTHER" id="PTHR10458:SF22">
    <property type="entry name" value="PEPTIDE DEFORMYLASE"/>
    <property type="match status" value="1"/>
</dbReference>
<accession>A0A428MG78</accession>
<comment type="similarity">
    <text evidence="1 6">Belongs to the polypeptide deformylase family.</text>
</comment>
<keyword evidence="5 6" id="KW-0408">Iron</keyword>
<evidence type="ECO:0000256" key="6">
    <source>
        <dbReference type="HAMAP-Rule" id="MF_00163"/>
    </source>
</evidence>
<dbReference type="GO" id="GO:0042586">
    <property type="term" value="F:peptide deformylase activity"/>
    <property type="evidence" value="ECO:0007669"/>
    <property type="project" value="UniProtKB-UniRule"/>
</dbReference>
<evidence type="ECO:0000313" key="7">
    <source>
        <dbReference type="EMBL" id="RSL15995.1"/>
    </source>
</evidence>
<dbReference type="GO" id="GO:0006412">
    <property type="term" value="P:translation"/>
    <property type="evidence" value="ECO:0007669"/>
    <property type="project" value="UniProtKB-UniRule"/>
</dbReference>
<evidence type="ECO:0000256" key="5">
    <source>
        <dbReference type="ARBA" id="ARBA00023004"/>
    </source>
</evidence>
<dbReference type="Proteomes" id="UP000269669">
    <property type="component" value="Unassembled WGS sequence"/>
</dbReference>
<dbReference type="CDD" id="cd00487">
    <property type="entry name" value="Pep_deformylase"/>
    <property type="match status" value="1"/>
</dbReference>
<dbReference type="PIRSF" id="PIRSF004749">
    <property type="entry name" value="Pep_def"/>
    <property type="match status" value="1"/>
</dbReference>
<name>A0A428MG78_9BACT</name>
<dbReference type="SUPFAM" id="SSF56420">
    <property type="entry name" value="Peptide deformylase"/>
    <property type="match status" value="1"/>
</dbReference>
<dbReference type="InterPro" id="IPR023635">
    <property type="entry name" value="Peptide_deformylase"/>
</dbReference>
<keyword evidence="2 6" id="KW-0479">Metal-binding</keyword>
<feature type="active site" evidence="6">
    <location>
        <position position="139"/>
    </location>
</feature>
<feature type="binding site" evidence="6">
    <location>
        <position position="142"/>
    </location>
    <ligand>
        <name>Fe cation</name>
        <dbReference type="ChEBI" id="CHEBI:24875"/>
    </ligand>
</feature>
<evidence type="ECO:0000256" key="2">
    <source>
        <dbReference type="ARBA" id="ARBA00022723"/>
    </source>
</evidence>
<evidence type="ECO:0000256" key="1">
    <source>
        <dbReference type="ARBA" id="ARBA00010759"/>
    </source>
</evidence>
<dbReference type="HAMAP" id="MF_00163">
    <property type="entry name" value="Pep_deformylase"/>
    <property type="match status" value="1"/>
</dbReference>